<gene>
    <name evidence="1" type="ORF">DA092_19640</name>
</gene>
<reference evidence="1" key="1">
    <citation type="submission" date="2018-03" db="EMBL/GenBank/DDBJ databases">
        <title>Genomic characterization of a polymicrobial infection associated with a disease outbreak in Pacific white shrimp (Litopenaeus vannamei).</title>
        <authorList>
            <person name="Turner J.W."/>
            <person name="Bachand P.T."/>
            <person name="Tallman J."/>
            <person name="Elledge N.C."/>
            <person name="Pinnell L.J."/>
            <person name="Laughlin R.C."/>
            <person name="Zimba P.V."/>
        </authorList>
    </citation>
    <scope>NUCLEOTIDE SEQUENCE</scope>
    <source>
        <strain evidence="1">Hep-2b-22</strain>
    </source>
</reference>
<proteinExistence type="predicted"/>
<comment type="caution">
    <text evidence="1">The sequence shown here is derived from an EMBL/GenBank/DDBJ whole genome shotgun (WGS) entry which is preliminary data.</text>
</comment>
<keyword evidence="2" id="KW-1185">Reference proteome</keyword>
<evidence type="ECO:0000313" key="1">
    <source>
        <dbReference type="EMBL" id="TMX70845.1"/>
    </source>
</evidence>
<feature type="non-terminal residue" evidence="1">
    <location>
        <position position="1"/>
    </location>
</feature>
<accession>A0ACD3SXN6</accession>
<sequence length="71" mass="8001">KGKKGNNKEKELAVTPSQEGKKPGEATVTQSNPILKKLEQIPDDTSELIRAQMILQARQRAQQQQETENSW</sequence>
<organism evidence="1 2">
    <name type="scientific">Photobacterium damselae</name>
    <dbReference type="NCBI Taxonomy" id="38293"/>
    <lineage>
        <taxon>Bacteria</taxon>
        <taxon>Pseudomonadati</taxon>
        <taxon>Pseudomonadota</taxon>
        <taxon>Gammaproteobacteria</taxon>
        <taxon>Vibrionales</taxon>
        <taxon>Vibrionaceae</taxon>
        <taxon>Photobacterium</taxon>
    </lineage>
</organism>
<evidence type="ECO:0000313" key="2">
    <source>
        <dbReference type="Proteomes" id="UP000718715"/>
    </source>
</evidence>
<dbReference type="Proteomes" id="UP000718715">
    <property type="component" value="Unassembled WGS sequence"/>
</dbReference>
<dbReference type="EMBL" id="PZOJ01000120">
    <property type="protein sequence ID" value="TMX70845.1"/>
    <property type="molecule type" value="Genomic_DNA"/>
</dbReference>
<name>A0ACD3SXN6_PHODM</name>
<protein>
    <submittedName>
        <fullName evidence="1">Uncharacterized protein</fullName>
    </submittedName>
</protein>